<evidence type="ECO:0000256" key="7">
    <source>
        <dbReference type="SAM" id="SignalP"/>
    </source>
</evidence>
<proteinExistence type="predicted"/>
<evidence type="ECO:0000313" key="9">
    <source>
        <dbReference type="Ensembl" id="ENSOSUP00000012736.1"/>
    </source>
</evidence>
<dbReference type="GO" id="GO:0007004">
    <property type="term" value="P:telomere maintenance via telomerase"/>
    <property type="evidence" value="ECO:0007669"/>
    <property type="project" value="InterPro"/>
</dbReference>
<evidence type="ECO:0000256" key="4">
    <source>
        <dbReference type="ARBA" id="ARBA00022895"/>
    </source>
</evidence>
<dbReference type="GO" id="GO:0032211">
    <property type="term" value="P:negative regulation of telomere maintenance via telomerase"/>
    <property type="evidence" value="ECO:0007669"/>
    <property type="project" value="TreeGrafter"/>
</dbReference>
<keyword evidence="5" id="KW-0539">Nucleus</keyword>
<feature type="region of interest" description="Disordered" evidence="6">
    <location>
        <begin position="301"/>
        <end position="320"/>
    </location>
</feature>
<dbReference type="InterPro" id="IPR019437">
    <property type="entry name" value="TPP1/Est3"/>
</dbReference>
<keyword evidence="4" id="KW-0779">Telomere</keyword>
<dbReference type="GO" id="GO:0042162">
    <property type="term" value="F:telomeric DNA binding"/>
    <property type="evidence" value="ECO:0007669"/>
    <property type="project" value="InterPro"/>
</dbReference>
<evidence type="ECO:0000256" key="5">
    <source>
        <dbReference type="ARBA" id="ARBA00023242"/>
    </source>
</evidence>
<dbReference type="GO" id="GO:0016233">
    <property type="term" value="P:telomere capping"/>
    <property type="evidence" value="ECO:0007669"/>
    <property type="project" value="InterPro"/>
</dbReference>
<dbReference type="InterPro" id="IPR028631">
    <property type="entry name" value="ACD"/>
</dbReference>
<feature type="chain" id="PRO_5034042571" description="Shelterin complex subunit TPP1/Est3 domain-containing protein" evidence="7">
    <location>
        <begin position="31"/>
        <end position="411"/>
    </location>
</feature>
<feature type="region of interest" description="Disordered" evidence="6">
    <location>
        <begin position="273"/>
        <end position="292"/>
    </location>
</feature>
<keyword evidence="7" id="KW-0732">Signal</keyword>
<dbReference type="GO" id="GO:0070198">
    <property type="term" value="P:protein localization to chromosome, telomeric region"/>
    <property type="evidence" value="ECO:0007669"/>
    <property type="project" value="TreeGrafter"/>
</dbReference>
<feature type="signal peptide" evidence="7">
    <location>
        <begin position="1"/>
        <end position="30"/>
    </location>
</feature>
<organism evidence="9 10">
    <name type="scientific">Otus sunia</name>
    <name type="common">Oriental scops-owl</name>
    <dbReference type="NCBI Taxonomy" id="257818"/>
    <lineage>
        <taxon>Eukaryota</taxon>
        <taxon>Metazoa</taxon>
        <taxon>Chordata</taxon>
        <taxon>Craniata</taxon>
        <taxon>Vertebrata</taxon>
        <taxon>Euteleostomi</taxon>
        <taxon>Archelosauria</taxon>
        <taxon>Archosauria</taxon>
        <taxon>Dinosauria</taxon>
        <taxon>Saurischia</taxon>
        <taxon>Theropoda</taxon>
        <taxon>Coelurosauria</taxon>
        <taxon>Aves</taxon>
        <taxon>Neognathae</taxon>
        <taxon>Neoaves</taxon>
        <taxon>Telluraves</taxon>
        <taxon>Strigiformes</taxon>
        <taxon>Strigidae</taxon>
        <taxon>Otus</taxon>
    </lineage>
</organism>
<dbReference type="GO" id="GO:0070187">
    <property type="term" value="C:shelterin complex"/>
    <property type="evidence" value="ECO:0007669"/>
    <property type="project" value="InterPro"/>
</dbReference>
<evidence type="ECO:0000259" key="8">
    <source>
        <dbReference type="Pfam" id="PF10341"/>
    </source>
</evidence>
<reference evidence="9" key="1">
    <citation type="submission" date="2025-08" db="UniProtKB">
        <authorList>
            <consortium name="Ensembl"/>
        </authorList>
    </citation>
    <scope>IDENTIFICATION</scope>
</reference>
<feature type="domain" description="Shelterin complex subunit TPP1/Est3" evidence="8">
    <location>
        <begin position="40"/>
        <end position="183"/>
    </location>
</feature>
<dbReference type="Ensembl" id="ENSOSUT00000013170.1">
    <property type="protein sequence ID" value="ENSOSUP00000012736.1"/>
    <property type="gene ID" value="ENSOSUG00000009194.1"/>
</dbReference>
<evidence type="ECO:0000256" key="1">
    <source>
        <dbReference type="ARBA" id="ARBA00004123"/>
    </source>
</evidence>
<dbReference type="Proteomes" id="UP000694552">
    <property type="component" value="Unplaced"/>
</dbReference>
<name>A0A8C8B279_9STRI</name>
<comment type="subcellular location">
    <subcellularLocation>
        <location evidence="2">Chromosome</location>
        <location evidence="2">Telomere</location>
    </subcellularLocation>
    <subcellularLocation>
        <location evidence="1">Nucleus</location>
    </subcellularLocation>
</comment>
<dbReference type="Pfam" id="PF10341">
    <property type="entry name" value="TPP1"/>
    <property type="match status" value="1"/>
</dbReference>
<keyword evidence="3" id="KW-0158">Chromosome</keyword>
<evidence type="ECO:0000256" key="2">
    <source>
        <dbReference type="ARBA" id="ARBA00004574"/>
    </source>
</evidence>
<reference evidence="9" key="2">
    <citation type="submission" date="2025-09" db="UniProtKB">
        <authorList>
            <consortium name="Ensembl"/>
        </authorList>
    </citation>
    <scope>IDENTIFICATION</scope>
</reference>
<keyword evidence="10" id="KW-1185">Reference proteome</keyword>
<accession>A0A8C8B279</accession>
<dbReference type="Gene3D" id="2.40.50.960">
    <property type="match status" value="1"/>
</dbReference>
<dbReference type="PANTHER" id="PTHR14487:SF3">
    <property type="entry name" value="ADRENOCORTICAL DYSPLASIA PROTEIN HOMOLOG"/>
    <property type="match status" value="1"/>
</dbReference>
<sequence>MQNRSWDDGALLRSALVIWCLFSRSFMCEGKMCTPKVYILQPWITNLLVNYEQLDDSDTLLAGQVLRVLSDSTAPGEPGALQDAVLQVSDGPYYIRVVITPEALQAEENTHMQVRLSSLICRIIVLQKYTVCFREEARLEDCEFYLTTQQFIVLPMERQRIESANGNQEPSVMRKIKELWLRSLALKNAPSSEPSISQLIDAIGQNQLEVLKENAEKCLDLGTQKEVPVVVKDEVPITQWEAQRKEEEGGDTFTVPANTLVISPEEKTVVCDASKADTSEATAGNSGDDRMVAGDLSVTFQGSPTESTALSESSEDNPWNNLPPISLTLNSSDEKNFTHEVSLNTEEDVAADSNTPDLLEPCSQDLPEALPQEERPLEIPARRVASQGAGGLQWHSSPSRYLEVWSGSCRE</sequence>
<evidence type="ECO:0000256" key="6">
    <source>
        <dbReference type="SAM" id="MobiDB-lite"/>
    </source>
</evidence>
<dbReference type="AlphaFoldDB" id="A0A8C8B279"/>
<evidence type="ECO:0000313" key="10">
    <source>
        <dbReference type="Proteomes" id="UP000694552"/>
    </source>
</evidence>
<dbReference type="PANTHER" id="PTHR14487">
    <property type="entry name" value="ADRENOCORTICAL DYSPLASIA PROTEIN ACD"/>
    <property type="match status" value="1"/>
</dbReference>
<dbReference type="GO" id="GO:0005697">
    <property type="term" value="C:telomerase holoenzyme complex"/>
    <property type="evidence" value="ECO:0007669"/>
    <property type="project" value="InterPro"/>
</dbReference>
<protein>
    <recommendedName>
        <fullName evidence="8">Shelterin complex subunit TPP1/Est3 domain-containing protein</fullName>
    </recommendedName>
</protein>
<evidence type="ECO:0000256" key="3">
    <source>
        <dbReference type="ARBA" id="ARBA00022454"/>
    </source>
</evidence>